<gene>
    <name evidence="1" type="ORF">ERS007739_01279</name>
</gene>
<reference evidence="2" key="1">
    <citation type="submission" date="2015-03" db="EMBL/GenBank/DDBJ databases">
        <authorList>
            <consortium name="Pathogen Informatics"/>
        </authorList>
    </citation>
    <scope>NUCLEOTIDE SEQUENCE [LARGE SCALE GENOMIC DNA]</scope>
    <source>
        <strain evidence="2">N09902308</strain>
    </source>
</reference>
<sequence>MGGAHEEVRDDVVLLQPRTLHALAAAFLAAIQIGLGALGVSRFGDSDNDVLAGDQILVADVSVGRDDPGTPVVAVPVHDFGEFVAHDPTLPLGFCQDVFQIGDLGLDFGQVVDDALAFQCGQAPQLHVQDCLGLDLVDVEQLDQSGPGDIDGLRRPDQCNDLVQRVERFNQAAQNVGSLVCLAQPVGGAPHNDVELVVNVIADQLVQPQRARHPVDDR</sequence>
<organism evidence="1 2">
    <name type="scientific">Mycobacterium tuberculosis</name>
    <dbReference type="NCBI Taxonomy" id="1773"/>
    <lineage>
        <taxon>Bacteria</taxon>
        <taxon>Bacillati</taxon>
        <taxon>Actinomycetota</taxon>
        <taxon>Actinomycetes</taxon>
        <taxon>Mycobacteriales</taxon>
        <taxon>Mycobacteriaceae</taxon>
        <taxon>Mycobacterium</taxon>
        <taxon>Mycobacterium tuberculosis complex</taxon>
    </lineage>
</organism>
<protein>
    <submittedName>
        <fullName evidence="1">Uncharacterized protein</fullName>
    </submittedName>
</protein>
<dbReference type="Proteomes" id="UP000039021">
    <property type="component" value="Unassembled WGS sequence"/>
</dbReference>
<dbReference type="EMBL" id="CSBK01000467">
    <property type="protein sequence ID" value="COX43097.1"/>
    <property type="molecule type" value="Genomic_DNA"/>
</dbReference>
<dbReference type="AlphaFoldDB" id="A0A916L9E9"/>
<evidence type="ECO:0000313" key="2">
    <source>
        <dbReference type="Proteomes" id="UP000039021"/>
    </source>
</evidence>
<accession>A0A916L9E9</accession>
<name>A0A916L9E9_MYCTX</name>
<comment type="caution">
    <text evidence="1">The sequence shown here is derived from an EMBL/GenBank/DDBJ whole genome shotgun (WGS) entry which is preliminary data.</text>
</comment>
<proteinExistence type="predicted"/>
<evidence type="ECO:0000313" key="1">
    <source>
        <dbReference type="EMBL" id="COX43097.1"/>
    </source>
</evidence>